<dbReference type="NCBIfam" id="TIGR00420">
    <property type="entry name" value="trmU"/>
    <property type="match status" value="1"/>
</dbReference>
<dbReference type="GO" id="GO:0103016">
    <property type="term" value="F:tRNA-uridine 2-sulfurtransferase activity"/>
    <property type="evidence" value="ECO:0007669"/>
    <property type="project" value="UniProtKB-EC"/>
</dbReference>
<proteinExistence type="inferred from homology"/>
<keyword evidence="7 15" id="KW-0808">Transferase</keyword>
<keyword evidence="19" id="KW-1185">Reference proteome</keyword>
<dbReference type="InterPro" id="IPR046884">
    <property type="entry name" value="MnmA-like_central"/>
</dbReference>
<dbReference type="FunFam" id="2.30.30.280:FF:000001">
    <property type="entry name" value="tRNA-specific 2-thiouridylase MnmA"/>
    <property type="match status" value="1"/>
</dbReference>
<evidence type="ECO:0000256" key="7">
    <source>
        <dbReference type="ARBA" id="ARBA00022679"/>
    </source>
</evidence>
<dbReference type="GO" id="GO:0002143">
    <property type="term" value="P:tRNA wobble position uridine thiolation"/>
    <property type="evidence" value="ECO:0007669"/>
    <property type="project" value="TreeGrafter"/>
</dbReference>
<dbReference type="InterPro" id="IPR046885">
    <property type="entry name" value="MnmA-like_C"/>
</dbReference>
<dbReference type="FunFam" id="2.40.30.10:FF:000023">
    <property type="entry name" value="tRNA-specific 2-thiouridylase MnmA"/>
    <property type="match status" value="1"/>
</dbReference>
<feature type="region of interest" description="Interaction with tRNA" evidence="15">
    <location>
        <begin position="320"/>
        <end position="321"/>
    </location>
</feature>
<dbReference type="HOGENOM" id="CLU_035188_1_0_14"/>
<dbReference type="SUPFAM" id="SSF52402">
    <property type="entry name" value="Adenine nucleotide alpha hydrolases-like"/>
    <property type="match status" value="1"/>
</dbReference>
<keyword evidence="5 15" id="KW-0963">Cytoplasm</keyword>
<keyword evidence="11 15" id="KW-0694">RNA-binding</keyword>
<dbReference type="EMBL" id="AP009608">
    <property type="protein sequence ID" value="BAH69700.1"/>
    <property type="molecule type" value="Genomic_DNA"/>
</dbReference>
<dbReference type="FunFam" id="3.40.50.620:FF:000004">
    <property type="entry name" value="tRNA-specific 2-thiouridylase MnmA"/>
    <property type="match status" value="1"/>
</dbReference>
<evidence type="ECO:0000313" key="18">
    <source>
        <dbReference type="EMBL" id="BAH69700.1"/>
    </source>
</evidence>
<evidence type="ECO:0000256" key="5">
    <source>
        <dbReference type="ARBA" id="ARBA00022490"/>
    </source>
</evidence>
<dbReference type="PANTHER" id="PTHR11933">
    <property type="entry name" value="TRNA 5-METHYLAMINOMETHYL-2-THIOURIDYLATE -METHYLTRANSFERASE"/>
    <property type="match status" value="1"/>
</dbReference>
<dbReference type="GO" id="GO:0005524">
    <property type="term" value="F:ATP binding"/>
    <property type="evidence" value="ECO:0007669"/>
    <property type="project" value="UniProtKB-KW"/>
</dbReference>
<evidence type="ECO:0000256" key="2">
    <source>
        <dbReference type="ARBA" id="ARBA00006191"/>
    </source>
</evidence>
<dbReference type="NCBIfam" id="NF001138">
    <property type="entry name" value="PRK00143.1"/>
    <property type="match status" value="1"/>
</dbReference>
<dbReference type="Gene3D" id="2.40.30.10">
    <property type="entry name" value="Translation factors"/>
    <property type="match status" value="1"/>
</dbReference>
<dbReference type="Pfam" id="PF20258">
    <property type="entry name" value="tRNA_Me_trans_C"/>
    <property type="match status" value="1"/>
</dbReference>
<dbReference type="Gene3D" id="3.40.50.620">
    <property type="entry name" value="HUPs"/>
    <property type="match status" value="1"/>
</dbReference>
<dbReference type="KEGG" id="mfp:MBIO_0435"/>
<evidence type="ECO:0000256" key="11">
    <source>
        <dbReference type="ARBA" id="ARBA00022884"/>
    </source>
</evidence>
<organism evidence="18 19">
    <name type="scientific">Mycoplasmopsis fermentans (strain ATCC 19989 / NBRC 14854 / NCTC 10117 / PG18)</name>
    <name type="common">Mycoplasma fermentans</name>
    <dbReference type="NCBI Taxonomy" id="496833"/>
    <lineage>
        <taxon>Bacteria</taxon>
        <taxon>Bacillati</taxon>
        <taxon>Mycoplasmatota</taxon>
        <taxon>Mycoplasmoidales</taxon>
        <taxon>Metamycoplasmataceae</taxon>
        <taxon>Mycoplasmopsis</taxon>
    </lineage>
</organism>
<dbReference type="InterPro" id="IPR023382">
    <property type="entry name" value="MnmA-like_central_sf"/>
</dbReference>
<feature type="domain" description="tRNA-specific 2-thiouridylase MnmA-like C-terminal" evidence="16">
    <location>
        <begin position="309"/>
        <end position="369"/>
    </location>
</feature>
<dbReference type="AlphaFoldDB" id="C4XEX8"/>
<dbReference type="PANTHER" id="PTHR11933:SF5">
    <property type="entry name" value="MITOCHONDRIAL TRNA-SPECIFIC 2-THIOURIDYLASE 1"/>
    <property type="match status" value="1"/>
</dbReference>
<evidence type="ECO:0000256" key="4">
    <source>
        <dbReference type="ARBA" id="ARBA00013805"/>
    </source>
</evidence>
<dbReference type="PATRIC" id="fig|496833.3.peg.862"/>
<dbReference type="InterPro" id="IPR014729">
    <property type="entry name" value="Rossmann-like_a/b/a_fold"/>
</dbReference>
<dbReference type="GO" id="GO:0000049">
    <property type="term" value="F:tRNA binding"/>
    <property type="evidence" value="ECO:0007669"/>
    <property type="project" value="UniProtKB-KW"/>
</dbReference>
<dbReference type="HAMAP" id="MF_00144">
    <property type="entry name" value="tRNA_thiouridyl_MnmA"/>
    <property type="match status" value="1"/>
</dbReference>
<dbReference type="CDD" id="cd01998">
    <property type="entry name" value="MnmA_TRMU-like"/>
    <property type="match status" value="1"/>
</dbReference>
<dbReference type="InterPro" id="IPR004506">
    <property type="entry name" value="MnmA-like"/>
</dbReference>
<comment type="function">
    <text evidence="14 15">Catalyzes the 2-thiolation of uridine at the wobble position (U34) of tRNA, leading to the formation of s(2)U34.</text>
</comment>
<comment type="catalytic activity">
    <reaction evidence="13 15">
        <text>S-sulfanyl-L-cysteinyl-[protein] + uridine(34) in tRNA + AH2 + ATP = 2-thiouridine(34) in tRNA + L-cysteinyl-[protein] + A + AMP + diphosphate + H(+)</text>
        <dbReference type="Rhea" id="RHEA:47032"/>
        <dbReference type="Rhea" id="RHEA-COMP:10131"/>
        <dbReference type="Rhea" id="RHEA-COMP:11726"/>
        <dbReference type="Rhea" id="RHEA-COMP:11727"/>
        <dbReference type="Rhea" id="RHEA-COMP:11728"/>
        <dbReference type="ChEBI" id="CHEBI:13193"/>
        <dbReference type="ChEBI" id="CHEBI:15378"/>
        <dbReference type="ChEBI" id="CHEBI:17499"/>
        <dbReference type="ChEBI" id="CHEBI:29950"/>
        <dbReference type="ChEBI" id="CHEBI:30616"/>
        <dbReference type="ChEBI" id="CHEBI:33019"/>
        <dbReference type="ChEBI" id="CHEBI:61963"/>
        <dbReference type="ChEBI" id="CHEBI:65315"/>
        <dbReference type="ChEBI" id="CHEBI:87170"/>
        <dbReference type="ChEBI" id="CHEBI:456215"/>
        <dbReference type="EC" id="2.8.1.13"/>
    </reaction>
</comment>
<dbReference type="EC" id="2.8.1.13" evidence="3 15"/>
<feature type="region of interest" description="Interaction with tRNA" evidence="15">
    <location>
        <begin position="163"/>
        <end position="165"/>
    </location>
</feature>
<comment type="subcellular location">
    <subcellularLocation>
        <location evidence="1 15">Cytoplasm</location>
    </subcellularLocation>
</comment>
<sequence>MKLIFNIRINMHKKKVILGMSGGVDSSVAAYLLLQQGYDVEGLFMRNWDSYVNNDFLGNENISQDICPQEQDYQDALAVANKLGIKLHRVDFVKEYWDNVFENFIEEYKKGRTPNPDILCNKYIKFDAFLKYAFEKLNADYIAMGHYAKVKNGKLYRAKDQNKDQTYFLAQLTNQQLEKVLMPLADYPKEEIRKIAKKLDLATATKKDSTGICFIGERHFTKFLQNYIPAQKGKILDIKTKEVLGTHDGCFYYTIGQRKGLNLGGKSEAHYVCGHDVKNNIIYAAPASDPSYLESNMLIASNLCLNHHRFNKNKLSAKFRYRQKDLKVKVEFLENNKIKVFYPSKAQAVTPGQQVVLYDQDKCLGGAIIEEIYLNNIKKDYI</sequence>
<protein>
    <recommendedName>
        <fullName evidence="4 15">tRNA-specific 2-thiouridylase MnmA</fullName>
        <ecNumber evidence="3 15">2.8.1.13</ecNumber>
    </recommendedName>
</protein>
<evidence type="ECO:0000256" key="13">
    <source>
        <dbReference type="ARBA" id="ARBA00051542"/>
    </source>
</evidence>
<evidence type="ECO:0000256" key="3">
    <source>
        <dbReference type="ARBA" id="ARBA00011949"/>
    </source>
</evidence>
<evidence type="ECO:0000256" key="12">
    <source>
        <dbReference type="ARBA" id="ARBA00023157"/>
    </source>
</evidence>
<evidence type="ECO:0000256" key="14">
    <source>
        <dbReference type="ARBA" id="ARBA00056575"/>
    </source>
</evidence>
<accession>C4XEX8</accession>
<dbReference type="Pfam" id="PF20259">
    <property type="entry name" value="tRNA_Me_trans_M"/>
    <property type="match status" value="1"/>
</dbReference>
<keyword evidence="12" id="KW-1015">Disulfide bond</keyword>
<dbReference type="Gene3D" id="2.30.30.280">
    <property type="entry name" value="Adenine nucleotide alpha hydrolases-like domains"/>
    <property type="match status" value="1"/>
</dbReference>
<feature type="active site" description="Nucleophile" evidence="15">
    <location>
        <position position="120"/>
    </location>
</feature>
<keyword evidence="9 15" id="KW-0547">Nucleotide-binding</keyword>
<feature type="binding site" evidence="15">
    <location>
        <begin position="19"/>
        <end position="26"/>
    </location>
    <ligand>
        <name>ATP</name>
        <dbReference type="ChEBI" id="CHEBI:30616"/>
    </ligand>
</feature>
<gene>
    <name evidence="15" type="primary">mnmA</name>
    <name evidence="18" type="ordered locus">MBIO_0435</name>
</gene>
<evidence type="ECO:0000313" key="19">
    <source>
        <dbReference type="Proteomes" id="UP000006810"/>
    </source>
</evidence>
<reference evidence="18 19" key="1">
    <citation type="journal article" date="2009" name="Curr. Microbiol.">
        <title>Molecular cloning and expression of a novel cholinephosphotransferase involved in glycoglycerophospholipid biosynthesis of Mycoplasma fermentans.</title>
        <authorList>
            <person name="Ishida N."/>
            <person name="Irikura D."/>
            <person name="Matsuda K."/>
            <person name="Sato S."/>
            <person name="Asano K."/>
        </authorList>
    </citation>
    <scope>NUCLEOTIDE SEQUENCE [LARGE SCALE GENOMIC DNA]</scope>
    <source>
        <strain evidence="19">ATCC 19989 / NBRC 14854 / NCTC 10117 / PG18</strain>
    </source>
</reference>
<evidence type="ECO:0000256" key="10">
    <source>
        <dbReference type="ARBA" id="ARBA00022840"/>
    </source>
</evidence>
<comment type="similarity">
    <text evidence="2 15">Belongs to the MnmA/TRMU family.</text>
</comment>
<evidence type="ECO:0000256" key="15">
    <source>
        <dbReference type="HAMAP-Rule" id="MF_00144"/>
    </source>
</evidence>
<evidence type="ECO:0000259" key="16">
    <source>
        <dbReference type="Pfam" id="PF20258"/>
    </source>
</evidence>
<feature type="active site" description="Cysteine persulfide intermediate" evidence="15">
    <location>
        <position position="213"/>
    </location>
</feature>
<dbReference type="eggNOG" id="COG0482">
    <property type="taxonomic scope" value="Bacteria"/>
</dbReference>
<feature type="binding site" evidence="15">
    <location>
        <position position="45"/>
    </location>
    <ligand>
        <name>ATP</name>
        <dbReference type="ChEBI" id="CHEBI:30616"/>
    </ligand>
</feature>
<name>C4XEX8_MYCFP</name>
<feature type="site" description="Interaction with tRNA" evidence="15">
    <location>
        <position position="353"/>
    </location>
</feature>
<evidence type="ECO:0000256" key="9">
    <source>
        <dbReference type="ARBA" id="ARBA00022741"/>
    </source>
</evidence>
<evidence type="ECO:0000256" key="6">
    <source>
        <dbReference type="ARBA" id="ARBA00022555"/>
    </source>
</evidence>
<feature type="binding site" evidence="15">
    <location>
        <position position="145"/>
    </location>
    <ligand>
        <name>ATP</name>
        <dbReference type="ChEBI" id="CHEBI:30616"/>
    </ligand>
</feature>
<evidence type="ECO:0000256" key="1">
    <source>
        <dbReference type="ARBA" id="ARBA00004496"/>
    </source>
</evidence>
<dbReference type="GO" id="GO:0005737">
    <property type="term" value="C:cytoplasm"/>
    <property type="evidence" value="ECO:0007669"/>
    <property type="project" value="UniProtKB-SubCell"/>
</dbReference>
<comment type="caution">
    <text evidence="15">Lacks conserved residue(s) required for the propagation of feature annotation.</text>
</comment>
<keyword evidence="10 15" id="KW-0067">ATP-binding</keyword>
<feature type="domain" description="tRNA-specific 2-thiouridylase MnmA-like central" evidence="17">
    <location>
        <begin position="222"/>
        <end position="284"/>
    </location>
</feature>
<dbReference type="Pfam" id="PF03054">
    <property type="entry name" value="tRNA_Me_trans"/>
    <property type="match status" value="1"/>
</dbReference>
<feature type="region of interest" description="Interaction with target base in tRNA" evidence="15">
    <location>
        <begin position="115"/>
        <end position="117"/>
    </location>
</feature>
<evidence type="ECO:0000256" key="8">
    <source>
        <dbReference type="ARBA" id="ARBA00022694"/>
    </source>
</evidence>
<dbReference type="Proteomes" id="UP000006810">
    <property type="component" value="Chromosome"/>
</dbReference>
<evidence type="ECO:0000259" key="17">
    <source>
        <dbReference type="Pfam" id="PF20259"/>
    </source>
</evidence>
<feature type="site" description="Interaction with tRNA" evidence="15">
    <location>
        <position position="146"/>
    </location>
</feature>
<keyword evidence="8 15" id="KW-0819">tRNA processing</keyword>
<keyword evidence="6 15" id="KW-0820">tRNA-binding</keyword>